<dbReference type="AlphaFoldDB" id="A0A2J6SI30"/>
<organism evidence="2 3">
    <name type="scientific">Hyaloscypha bicolor E</name>
    <dbReference type="NCBI Taxonomy" id="1095630"/>
    <lineage>
        <taxon>Eukaryota</taxon>
        <taxon>Fungi</taxon>
        <taxon>Dikarya</taxon>
        <taxon>Ascomycota</taxon>
        <taxon>Pezizomycotina</taxon>
        <taxon>Leotiomycetes</taxon>
        <taxon>Helotiales</taxon>
        <taxon>Hyaloscyphaceae</taxon>
        <taxon>Hyaloscypha</taxon>
        <taxon>Hyaloscypha bicolor</taxon>
    </lineage>
</organism>
<dbReference type="RefSeq" id="XP_024727328.1">
    <property type="nucleotide sequence ID" value="XM_024887590.1"/>
</dbReference>
<dbReference type="InParanoid" id="A0A2J6SI30"/>
<feature type="region of interest" description="Disordered" evidence="1">
    <location>
        <begin position="143"/>
        <end position="170"/>
    </location>
</feature>
<dbReference type="EMBL" id="KZ613913">
    <property type="protein sequence ID" value="PMD50424.1"/>
    <property type="molecule type" value="Genomic_DNA"/>
</dbReference>
<accession>A0A2J6SI30</accession>
<dbReference type="Proteomes" id="UP000235371">
    <property type="component" value="Unassembled WGS sequence"/>
</dbReference>
<protein>
    <submittedName>
        <fullName evidence="2">Uncharacterized protein</fullName>
    </submittedName>
</protein>
<feature type="compositionally biased region" description="Polar residues" evidence="1">
    <location>
        <begin position="151"/>
        <end position="162"/>
    </location>
</feature>
<gene>
    <name evidence="2" type="ORF">K444DRAFT_670149</name>
</gene>
<feature type="region of interest" description="Disordered" evidence="1">
    <location>
        <begin position="195"/>
        <end position="232"/>
    </location>
</feature>
<sequence length="232" mass="26281">MESLSASPASEISLALTTPEGLVQLRTALNPKDQDYDKLLTAFRGLSLDERQGIHSACQLVEIEDLARKELAAIRQTLDTSIKAFDLQPHHEKLLRDPHSGRNGTEVTPDMYFFKYADTTSRIILRLISKHALPQIKRLAVTKQAVEKPSTPGQNETPGQDQRSGEGEERSPLLDKLIERFQSIPVHHQITDYAQRWDQNSGLLTKAERKRSRKETDENAAYKRQVTESLKQ</sequence>
<dbReference type="GeneID" id="36595666"/>
<evidence type="ECO:0000256" key="1">
    <source>
        <dbReference type="SAM" id="MobiDB-lite"/>
    </source>
</evidence>
<evidence type="ECO:0000313" key="2">
    <source>
        <dbReference type="EMBL" id="PMD50424.1"/>
    </source>
</evidence>
<name>A0A2J6SI30_9HELO</name>
<proteinExistence type="predicted"/>
<reference evidence="2 3" key="1">
    <citation type="submission" date="2016-04" db="EMBL/GenBank/DDBJ databases">
        <title>A degradative enzymes factory behind the ericoid mycorrhizal symbiosis.</title>
        <authorList>
            <consortium name="DOE Joint Genome Institute"/>
            <person name="Martino E."/>
            <person name="Morin E."/>
            <person name="Grelet G."/>
            <person name="Kuo A."/>
            <person name="Kohler A."/>
            <person name="Daghino S."/>
            <person name="Barry K."/>
            <person name="Choi C."/>
            <person name="Cichocki N."/>
            <person name="Clum A."/>
            <person name="Copeland A."/>
            <person name="Hainaut M."/>
            <person name="Haridas S."/>
            <person name="Labutti K."/>
            <person name="Lindquist E."/>
            <person name="Lipzen A."/>
            <person name="Khouja H.-R."/>
            <person name="Murat C."/>
            <person name="Ohm R."/>
            <person name="Olson A."/>
            <person name="Spatafora J."/>
            <person name="Veneault-Fourrey C."/>
            <person name="Henrissat B."/>
            <person name="Grigoriev I."/>
            <person name="Martin F."/>
            <person name="Perotto S."/>
        </authorList>
    </citation>
    <scope>NUCLEOTIDE SEQUENCE [LARGE SCALE GENOMIC DNA]</scope>
    <source>
        <strain evidence="2 3">E</strain>
    </source>
</reference>
<dbReference type="OrthoDB" id="3563548at2759"/>
<evidence type="ECO:0000313" key="3">
    <source>
        <dbReference type="Proteomes" id="UP000235371"/>
    </source>
</evidence>
<keyword evidence="3" id="KW-1185">Reference proteome</keyword>